<dbReference type="Proteomes" id="UP000709466">
    <property type="component" value="Unassembled WGS sequence"/>
</dbReference>
<protein>
    <submittedName>
        <fullName evidence="1">Uncharacterized protein</fullName>
    </submittedName>
</protein>
<accession>A0ABX0VUT9</accession>
<dbReference type="RefSeq" id="WP_167637031.1">
    <property type="nucleotide sequence ID" value="NZ_JAATOP010000002.1"/>
</dbReference>
<evidence type="ECO:0000313" key="2">
    <source>
        <dbReference type="Proteomes" id="UP000709466"/>
    </source>
</evidence>
<name>A0ABX0VUT9_9RHOB</name>
<keyword evidence="2" id="KW-1185">Reference proteome</keyword>
<evidence type="ECO:0000313" key="1">
    <source>
        <dbReference type="EMBL" id="NIY71826.1"/>
    </source>
</evidence>
<reference evidence="1 2" key="1">
    <citation type="submission" date="2020-03" db="EMBL/GenBank/DDBJ databases">
        <title>Bacterial isolates of synthetic phycosphere.</title>
        <authorList>
            <person name="Fu H."/>
            <person name="Moran M.A."/>
        </authorList>
    </citation>
    <scope>NUCLEOTIDE SEQUENCE [LARGE SCALE GENOMIC DNA]</scope>
    <source>
        <strain evidence="1 2">HF1</strain>
    </source>
</reference>
<gene>
    <name evidence="1" type="ORF">HCZ30_05180</name>
</gene>
<proteinExistence type="predicted"/>
<comment type="caution">
    <text evidence="1">The sequence shown here is derived from an EMBL/GenBank/DDBJ whole genome shotgun (WGS) entry which is preliminary data.</text>
</comment>
<organism evidence="1 2">
    <name type="scientific">Marivivens donghaensis</name>
    <dbReference type="NCBI Taxonomy" id="1699413"/>
    <lineage>
        <taxon>Bacteria</taxon>
        <taxon>Pseudomonadati</taxon>
        <taxon>Pseudomonadota</taxon>
        <taxon>Alphaproteobacteria</taxon>
        <taxon>Rhodobacterales</taxon>
        <taxon>Paracoccaceae</taxon>
        <taxon>Marivivens group</taxon>
        <taxon>Marivivens</taxon>
    </lineage>
</organism>
<sequence>MTDLSTRITKLIKLERELPQKAGKILQPDSPMYLTVWFILGASQRTLAQSRGFRSMIEAKNFPSAAILLRTQIDTAMRINGLKYLHSTESQLSEVFKGTKNFRQLLSRQKTVKGHAVPMYDKKMLEWLMADEPWIEPIYHSTSDFVHLSFRPLIASIQELDDDTGDINFAITGEDIVTGEHDYYEICDAFFDVTKLTCTLILAALMAIHHPNNEPTKS</sequence>
<dbReference type="EMBL" id="JAATOP010000002">
    <property type="protein sequence ID" value="NIY71826.1"/>
    <property type="molecule type" value="Genomic_DNA"/>
</dbReference>